<accession>A0A1I7WL39</accession>
<protein>
    <submittedName>
        <fullName evidence="3">Transmembrane protein</fullName>
    </submittedName>
</protein>
<proteinExistence type="predicted"/>
<evidence type="ECO:0000313" key="3">
    <source>
        <dbReference type="WBParaSite" id="Hba_05776"/>
    </source>
</evidence>
<dbReference type="AlphaFoldDB" id="A0A1I7WL39"/>
<evidence type="ECO:0000256" key="1">
    <source>
        <dbReference type="SAM" id="Phobius"/>
    </source>
</evidence>
<dbReference type="Proteomes" id="UP000095283">
    <property type="component" value="Unplaced"/>
</dbReference>
<organism evidence="2 3">
    <name type="scientific">Heterorhabditis bacteriophora</name>
    <name type="common">Entomopathogenic nematode worm</name>
    <dbReference type="NCBI Taxonomy" id="37862"/>
    <lineage>
        <taxon>Eukaryota</taxon>
        <taxon>Metazoa</taxon>
        <taxon>Ecdysozoa</taxon>
        <taxon>Nematoda</taxon>
        <taxon>Chromadorea</taxon>
        <taxon>Rhabditida</taxon>
        <taxon>Rhabditina</taxon>
        <taxon>Rhabditomorpha</taxon>
        <taxon>Strongyloidea</taxon>
        <taxon>Heterorhabditidae</taxon>
        <taxon>Heterorhabditis</taxon>
    </lineage>
</organism>
<evidence type="ECO:0000313" key="2">
    <source>
        <dbReference type="Proteomes" id="UP000095283"/>
    </source>
</evidence>
<keyword evidence="1" id="KW-1133">Transmembrane helix</keyword>
<feature type="transmembrane region" description="Helical" evidence="1">
    <location>
        <begin position="84"/>
        <end position="109"/>
    </location>
</feature>
<reference evidence="3" key="1">
    <citation type="submission" date="2016-11" db="UniProtKB">
        <authorList>
            <consortium name="WormBaseParasite"/>
        </authorList>
    </citation>
    <scope>IDENTIFICATION</scope>
</reference>
<keyword evidence="1" id="KW-0812">Transmembrane</keyword>
<feature type="transmembrane region" description="Helical" evidence="1">
    <location>
        <begin position="12"/>
        <end position="31"/>
    </location>
</feature>
<sequence length="130" mass="16005">MKIRKKYEFEIYFKFQLFNFSNIAIIVYFIYMPKKLKFFKIRLLEVCLFKIKQNFFVFIFLNYFQPLLLLLFSNDSTHIPQVKINIIEIIYLVFETLGEFGCIFIRLLLIHLKVCEINHFLPKIIFFEMY</sequence>
<name>A0A1I7WL39_HETBA</name>
<dbReference type="WBParaSite" id="Hba_05776">
    <property type="protein sequence ID" value="Hba_05776"/>
    <property type="gene ID" value="Hba_05776"/>
</dbReference>
<keyword evidence="2" id="KW-1185">Reference proteome</keyword>
<keyword evidence="1" id="KW-0472">Membrane</keyword>
<feature type="transmembrane region" description="Helical" evidence="1">
    <location>
        <begin position="51"/>
        <end position="72"/>
    </location>
</feature>